<feature type="transmembrane region" description="Helical" evidence="6">
    <location>
        <begin position="199"/>
        <end position="217"/>
    </location>
</feature>
<feature type="transmembrane region" description="Helical" evidence="6">
    <location>
        <begin position="40"/>
        <end position="65"/>
    </location>
</feature>
<evidence type="ECO:0000256" key="3">
    <source>
        <dbReference type="ARBA" id="ARBA00022692"/>
    </source>
</evidence>
<dbReference type="InterPro" id="IPR018076">
    <property type="entry name" value="T2SS_GspF_dom"/>
</dbReference>
<evidence type="ECO:0000256" key="1">
    <source>
        <dbReference type="ARBA" id="ARBA00004651"/>
    </source>
</evidence>
<evidence type="ECO:0000313" key="8">
    <source>
        <dbReference type="EMBL" id="MBF4437362.1"/>
    </source>
</evidence>
<dbReference type="EMBL" id="SCLC01000884">
    <property type="protein sequence ID" value="MBF4437362.1"/>
    <property type="molecule type" value="Genomic_DNA"/>
</dbReference>
<protein>
    <recommendedName>
        <fullName evidence="7">Type II secretion system protein GspF domain-containing protein</fullName>
    </recommendedName>
</protein>
<dbReference type="InterPro" id="IPR042094">
    <property type="entry name" value="T2SS_GspF_sf"/>
</dbReference>
<feature type="non-terminal residue" evidence="8">
    <location>
        <position position="218"/>
    </location>
</feature>
<gene>
    <name evidence="8" type="ORF">ERJ77_23345</name>
</gene>
<evidence type="ECO:0000256" key="4">
    <source>
        <dbReference type="ARBA" id="ARBA00022989"/>
    </source>
</evidence>
<evidence type="ECO:0000256" key="6">
    <source>
        <dbReference type="SAM" id="Phobius"/>
    </source>
</evidence>
<comment type="caution">
    <text evidence="8">The sequence shown here is derived from an EMBL/GenBank/DDBJ whole genome shotgun (WGS) entry which is preliminary data.</text>
</comment>
<keyword evidence="4 6" id="KW-1133">Transmembrane helix</keyword>
<evidence type="ECO:0000256" key="2">
    <source>
        <dbReference type="ARBA" id="ARBA00022475"/>
    </source>
</evidence>
<keyword evidence="2" id="KW-1003">Cell membrane</keyword>
<dbReference type="Pfam" id="PF00482">
    <property type="entry name" value="T2SSF"/>
    <property type="match status" value="1"/>
</dbReference>
<keyword evidence="5 6" id="KW-0472">Membrane</keyword>
<accession>A0AAW4BGT1</accession>
<comment type="subcellular location">
    <subcellularLocation>
        <location evidence="1">Cell membrane</location>
        <topology evidence="1">Multi-pass membrane protein</topology>
    </subcellularLocation>
</comment>
<dbReference type="AlphaFoldDB" id="A0AAW4BGT1"/>
<sequence>MIYLLAIVFIVNATDSKIVRLLENMAISNNKTPTGMLKLLISVHDFVLTAQWFAPFVIIAIAVVYRHLCINLVGTLRTTVEKIWLFGLPFTLNRDNNASMFLNTLSILFQTGFTTQKALEVIKYDATPYLKYQVTGMEWRFSVKGKLTESLHCPLFKDNVSYLLSIYMDTKNATEHIDEVAERIDEAVTKRITSIAKTINMVGMIMTAAYILIFTLAN</sequence>
<evidence type="ECO:0000259" key="7">
    <source>
        <dbReference type="Pfam" id="PF00482"/>
    </source>
</evidence>
<dbReference type="Gene3D" id="1.20.81.30">
    <property type="entry name" value="Type II secretion system (T2SS), domain F"/>
    <property type="match status" value="1"/>
</dbReference>
<proteinExistence type="predicted"/>
<keyword evidence="3 6" id="KW-0812">Transmembrane</keyword>
<name>A0AAW4BGT1_VIBAN</name>
<feature type="domain" description="Type II secretion system protein GspF" evidence="7">
    <location>
        <begin position="101"/>
        <end position="217"/>
    </location>
</feature>
<dbReference type="GO" id="GO:0005886">
    <property type="term" value="C:plasma membrane"/>
    <property type="evidence" value="ECO:0007669"/>
    <property type="project" value="UniProtKB-SubCell"/>
</dbReference>
<dbReference type="Proteomes" id="UP000786185">
    <property type="component" value="Unassembled WGS sequence"/>
</dbReference>
<evidence type="ECO:0000256" key="5">
    <source>
        <dbReference type="ARBA" id="ARBA00023136"/>
    </source>
</evidence>
<organism evidence="8 9">
    <name type="scientific">Vibrio anguillarum</name>
    <name type="common">Listonella anguillarum</name>
    <dbReference type="NCBI Taxonomy" id="55601"/>
    <lineage>
        <taxon>Bacteria</taxon>
        <taxon>Pseudomonadati</taxon>
        <taxon>Pseudomonadota</taxon>
        <taxon>Gammaproteobacteria</taxon>
        <taxon>Vibrionales</taxon>
        <taxon>Vibrionaceae</taxon>
        <taxon>Vibrio</taxon>
    </lineage>
</organism>
<evidence type="ECO:0000313" key="9">
    <source>
        <dbReference type="Proteomes" id="UP000786185"/>
    </source>
</evidence>
<reference evidence="8" key="1">
    <citation type="journal article" date="2021" name="PeerJ">
        <title>Analysis of 44 Vibrio anguillarum genomes reveals high genetic diversity.</title>
        <authorList>
            <person name="Hansen M.J."/>
            <person name="Dalsgaard I."/>
        </authorList>
    </citation>
    <scope>NUCLEOTIDE SEQUENCE</scope>
    <source>
        <strain evidence="8">850617-1/1</strain>
    </source>
</reference>